<dbReference type="Proteomes" id="UP000029096">
    <property type="component" value="Unassembled WGS sequence"/>
</dbReference>
<feature type="domain" description="AMP-binding enzyme C-terminal" evidence="8">
    <location>
        <begin position="457"/>
        <end position="532"/>
    </location>
</feature>
<dbReference type="PROSITE" id="PS00455">
    <property type="entry name" value="AMP_BINDING"/>
    <property type="match status" value="1"/>
</dbReference>
<evidence type="ECO:0000256" key="5">
    <source>
        <dbReference type="HAMAP-Rule" id="MF_00731"/>
    </source>
</evidence>
<dbReference type="InterPro" id="IPR045851">
    <property type="entry name" value="AMP-bd_C_sf"/>
</dbReference>
<dbReference type="GO" id="GO:0006631">
    <property type="term" value="P:fatty acid metabolic process"/>
    <property type="evidence" value="ECO:0007669"/>
    <property type="project" value="TreeGrafter"/>
</dbReference>
<name>A0A086ZHE8_9BIFI</name>
<comment type="catalytic activity">
    <reaction evidence="5">
        <text>2-succinylbenzoate + ATP + CoA = 2-succinylbenzoyl-CoA + AMP + diphosphate</text>
        <dbReference type="Rhea" id="RHEA:17009"/>
        <dbReference type="ChEBI" id="CHEBI:18325"/>
        <dbReference type="ChEBI" id="CHEBI:30616"/>
        <dbReference type="ChEBI" id="CHEBI:33019"/>
        <dbReference type="ChEBI" id="CHEBI:57287"/>
        <dbReference type="ChEBI" id="CHEBI:57364"/>
        <dbReference type="ChEBI" id="CHEBI:456215"/>
        <dbReference type="EC" id="6.2.1.26"/>
    </reaction>
</comment>
<evidence type="ECO:0000256" key="6">
    <source>
        <dbReference type="SAM" id="MobiDB-lite"/>
    </source>
</evidence>
<dbReference type="InterPro" id="IPR025110">
    <property type="entry name" value="AMP-bd_C"/>
</dbReference>
<keyword evidence="2 5" id="KW-0436">Ligase</keyword>
<dbReference type="GO" id="GO:0009234">
    <property type="term" value="P:menaquinone biosynthetic process"/>
    <property type="evidence" value="ECO:0007669"/>
    <property type="project" value="UniProtKB-UniRule"/>
</dbReference>
<organism evidence="9 10">
    <name type="scientific">Bifidobacterium bohemicum DSM 22767</name>
    <dbReference type="NCBI Taxonomy" id="1437606"/>
    <lineage>
        <taxon>Bacteria</taxon>
        <taxon>Bacillati</taxon>
        <taxon>Actinomycetota</taxon>
        <taxon>Actinomycetes</taxon>
        <taxon>Bifidobacteriales</taxon>
        <taxon>Bifidobacteriaceae</taxon>
        <taxon>Bifidobacterium</taxon>
    </lineage>
</organism>
<evidence type="ECO:0000256" key="3">
    <source>
        <dbReference type="ARBA" id="ARBA00022741"/>
    </source>
</evidence>
<dbReference type="Gene3D" id="3.30.300.30">
    <property type="match status" value="1"/>
</dbReference>
<protein>
    <recommendedName>
        <fullName evidence="5">2-succinylbenzoate--CoA ligase</fullName>
        <ecNumber evidence="5">6.2.1.26</ecNumber>
    </recommendedName>
    <alternativeName>
        <fullName evidence="5">o-succinylbenzoyl-CoA synthetase</fullName>
        <shortName evidence="5">OSB-CoA synthetase</shortName>
    </alternativeName>
</protein>
<keyword evidence="3 5" id="KW-0547">Nucleotide-binding</keyword>
<dbReference type="EC" id="6.2.1.26" evidence="5"/>
<comment type="caution">
    <text evidence="9">The sequence shown here is derived from an EMBL/GenBank/DDBJ whole genome shotgun (WGS) entry which is preliminary data.</text>
</comment>
<dbReference type="PANTHER" id="PTHR43201:SF32">
    <property type="entry name" value="2-SUCCINYLBENZOATE--COA LIGASE, CHLOROPLASTIC_PEROXISOMAL"/>
    <property type="match status" value="1"/>
</dbReference>
<keyword evidence="10" id="KW-1185">Reference proteome</keyword>
<evidence type="ECO:0000259" key="7">
    <source>
        <dbReference type="Pfam" id="PF00501"/>
    </source>
</evidence>
<dbReference type="InterPro" id="IPR010192">
    <property type="entry name" value="MenE"/>
</dbReference>
<dbReference type="UniPathway" id="UPA01057">
    <property type="reaction ID" value="UER00166"/>
</dbReference>
<evidence type="ECO:0000256" key="4">
    <source>
        <dbReference type="ARBA" id="ARBA00022840"/>
    </source>
</evidence>
<evidence type="ECO:0000313" key="9">
    <source>
        <dbReference type="EMBL" id="KFI45948.1"/>
    </source>
</evidence>
<dbReference type="Gene3D" id="3.40.50.12780">
    <property type="entry name" value="N-terminal domain of ligase-like"/>
    <property type="match status" value="1"/>
</dbReference>
<comment type="function">
    <text evidence="5">Converts 2-succinylbenzoate (OSB) to 2-succinylbenzoyl-CoA (OSB-CoA).</text>
</comment>
<dbReference type="AlphaFoldDB" id="A0A086ZHE8"/>
<comment type="pathway">
    <text evidence="5">Quinol/quinone metabolism; menaquinone biosynthesis.</text>
</comment>
<keyword evidence="1 5" id="KW-0474">Menaquinone biosynthesis</keyword>
<evidence type="ECO:0000256" key="2">
    <source>
        <dbReference type="ARBA" id="ARBA00022598"/>
    </source>
</evidence>
<dbReference type="RefSeq" id="WP_035140268.1">
    <property type="nucleotide sequence ID" value="NZ_JDUS01000018.1"/>
</dbReference>
<dbReference type="HAMAP" id="MF_00731">
    <property type="entry name" value="MenE"/>
    <property type="match status" value="1"/>
</dbReference>
<keyword evidence="4 5" id="KW-0067">ATP-binding</keyword>
<dbReference type="OrthoDB" id="3172305at2"/>
<dbReference type="Pfam" id="PF13193">
    <property type="entry name" value="AMP-binding_C"/>
    <property type="match status" value="1"/>
</dbReference>
<accession>A0A086ZHE8</accession>
<proteinExistence type="inferred from homology"/>
<dbReference type="EMBL" id="JGYP01000002">
    <property type="protein sequence ID" value="KFI45948.1"/>
    <property type="molecule type" value="Genomic_DNA"/>
</dbReference>
<reference evidence="9 10" key="1">
    <citation type="submission" date="2014-03" db="EMBL/GenBank/DDBJ databases">
        <title>Genomics of Bifidobacteria.</title>
        <authorList>
            <person name="Ventura M."/>
            <person name="Milani C."/>
            <person name="Lugli G.A."/>
        </authorList>
    </citation>
    <scope>NUCLEOTIDE SEQUENCE [LARGE SCALE GENOMIC DNA]</scope>
    <source>
        <strain evidence="9 10">DSM 22767</strain>
    </source>
</reference>
<dbReference type="InterPro" id="IPR020845">
    <property type="entry name" value="AMP-binding_CS"/>
</dbReference>
<feature type="region of interest" description="Disordered" evidence="6">
    <location>
        <begin position="139"/>
        <end position="166"/>
    </location>
</feature>
<sequence length="549" mass="59948">MDNWVLRRVMLTPERVAVDDGEVRYTFADVFKQAQRLGAVLDEYGAFAAQRVAMVSNNTMRGYLLAVTLLLYGKTVVWLNKRLTDDELRQQMHDAGVVSCLKDDGLSPRLLGDAPALGEVRVIGFDEIFGRAGQREGGRLTGDGRVAASKGEVRQKDDGSIDGDSDVSVVSVLSDSVSPSIQPSLSTPSTLPSPLIPREFDDDHVVSIMFTSGSTGPAKGVQQTVRNHFVSATGVALNLGADPADEWLCAVPIFHISGYSIILRGLIFGVTVRLMGHFDAAEMERILTDEPVTWISVVPTMLKQLVSERERRAASGLGYSPSFKGFILGGEKSDSSLLERCDRLGMVVVRSYGMTETCSQIVGTAIADGLRKPLSSGKPYFTTSLKLDESSGEILVKTGALTPGYINRPGALEAKKTTDGWYRTGDVGHFDEDGYLYVDGRLDNMLISGGEHVFPEEIERIYADCPYVDEIAVTAETDETWGEVPVAYVVAHGADGSLTARLRDFGRERLPHYKVPHRFYLVETLPRTSTGKIRRFLLGRCHTPGMSLA</sequence>
<dbReference type="Pfam" id="PF00501">
    <property type="entry name" value="AMP-binding"/>
    <property type="match status" value="1"/>
</dbReference>
<evidence type="ECO:0000259" key="8">
    <source>
        <dbReference type="Pfam" id="PF13193"/>
    </source>
</evidence>
<dbReference type="GO" id="GO:0008756">
    <property type="term" value="F:o-succinylbenzoate-CoA ligase activity"/>
    <property type="evidence" value="ECO:0007669"/>
    <property type="project" value="UniProtKB-UniRule"/>
</dbReference>
<gene>
    <name evidence="5" type="primary">menE</name>
    <name evidence="9" type="ORF">BBOH_0755</name>
</gene>
<dbReference type="PANTHER" id="PTHR43201">
    <property type="entry name" value="ACYL-COA SYNTHETASE"/>
    <property type="match status" value="1"/>
</dbReference>
<dbReference type="SUPFAM" id="SSF56801">
    <property type="entry name" value="Acetyl-CoA synthetase-like"/>
    <property type="match status" value="1"/>
</dbReference>
<comment type="similarity">
    <text evidence="5">Belongs to the ATP-dependent AMP-binding enzyme family. MenE subfamily.</text>
</comment>
<comment type="pathway">
    <text evidence="5">Quinol/quinone metabolism; 1,4-dihydroxy-2-naphthoate biosynthesis; 1,4-dihydroxy-2-naphthoate from chorismate: step 5/7.</text>
</comment>
<dbReference type="NCBIfam" id="TIGR01923">
    <property type="entry name" value="menE"/>
    <property type="match status" value="1"/>
</dbReference>
<evidence type="ECO:0000256" key="1">
    <source>
        <dbReference type="ARBA" id="ARBA00022428"/>
    </source>
</evidence>
<dbReference type="eggNOG" id="COG0318">
    <property type="taxonomic scope" value="Bacteria"/>
</dbReference>
<dbReference type="UniPathway" id="UPA00079"/>
<dbReference type="InterPro" id="IPR000873">
    <property type="entry name" value="AMP-dep_synth/lig_dom"/>
</dbReference>
<evidence type="ECO:0000313" key="10">
    <source>
        <dbReference type="Proteomes" id="UP000029096"/>
    </source>
</evidence>
<dbReference type="InterPro" id="IPR042099">
    <property type="entry name" value="ANL_N_sf"/>
</dbReference>
<dbReference type="GO" id="GO:0005524">
    <property type="term" value="F:ATP binding"/>
    <property type="evidence" value="ECO:0007669"/>
    <property type="project" value="UniProtKB-KW"/>
</dbReference>
<dbReference type="GO" id="GO:0031956">
    <property type="term" value="F:medium-chain fatty acid-CoA ligase activity"/>
    <property type="evidence" value="ECO:0007669"/>
    <property type="project" value="TreeGrafter"/>
</dbReference>
<feature type="domain" description="AMP-dependent synthetase/ligase" evidence="7">
    <location>
        <begin position="9"/>
        <end position="405"/>
    </location>
</feature>
<dbReference type="STRING" id="1437606.BBOH_0755"/>